<evidence type="ECO:0000259" key="3">
    <source>
        <dbReference type="PROSITE" id="PS50110"/>
    </source>
</evidence>
<feature type="modified residue" description="4-aspartylphosphate" evidence="1">
    <location>
        <position position="166"/>
    </location>
</feature>
<gene>
    <name evidence="5" type="ORF">EER27_05535</name>
</gene>
<evidence type="ECO:0000259" key="4">
    <source>
        <dbReference type="PROSITE" id="PS50883"/>
    </source>
</evidence>
<dbReference type="Gene3D" id="3.40.50.2300">
    <property type="match status" value="1"/>
</dbReference>
<feature type="domain" description="Response regulatory" evidence="3">
    <location>
        <begin position="116"/>
        <end position="236"/>
    </location>
</feature>
<dbReference type="PROSITE" id="PS50110">
    <property type="entry name" value="RESPONSE_REGULATORY"/>
    <property type="match status" value="1"/>
</dbReference>
<accession>A0A3M8SWP0</accession>
<keyword evidence="6" id="KW-1185">Reference proteome</keyword>
<dbReference type="CDD" id="cd01948">
    <property type="entry name" value="EAL"/>
    <property type="match status" value="1"/>
</dbReference>
<dbReference type="SUPFAM" id="SSF52172">
    <property type="entry name" value="CheY-like"/>
    <property type="match status" value="1"/>
</dbReference>
<dbReference type="EMBL" id="RIBS01000002">
    <property type="protein sequence ID" value="RNF85233.1"/>
    <property type="molecule type" value="Genomic_DNA"/>
</dbReference>
<protein>
    <submittedName>
        <fullName evidence="5">EAL domain-containing protein</fullName>
    </submittedName>
</protein>
<evidence type="ECO:0000256" key="2">
    <source>
        <dbReference type="SAM" id="MobiDB-lite"/>
    </source>
</evidence>
<dbReference type="InterPro" id="IPR001789">
    <property type="entry name" value="Sig_transdc_resp-reg_receiver"/>
</dbReference>
<dbReference type="InterPro" id="IPR050706">
    <property type="entry name" value="Cyclic-di-GMP_PDE-like"/>
</dbReference>
<dbReference type="InterPro" id="IPR035919">
    <property type="entry name" value="EAL_sf"/>
</dbReference>
<dbReference type="Pfam" id="PF00563">
    <property type="entry name" value="EAL"/>
    <property type="match status" value="1"/>
</dbReference>
<organism evidence="5 6">
    <name type="scientific">Montanilutibacter psychrotolerans</name>
    <dbReference type="NCBI Taxonomy" id="1327343"/>
    <lineage>
        <taxon>Bacteria</taxon>
        <taxon>Pseudomonadati</taxon>
        <taxon>Pseudomonadota</taxon>
        <taxon>Gammaproteobacteria</taxon>
        <taxon>Lysobacterales</taxon>
        <taxon>Lysobacteraceae</taxon>
        <taxon>Montanilutibacter</taxon>
    </lineage>
</organism>
<dbReference type="PROSITE" id="PS50883">
    <property type="entry name" value="EAL"/>
    <property type="match status" value="1"/>
</dbReference>
<dbReference type="Gene3D" id="3.20.20.450">
    <property type="entry name" value="EAL domain"/>
    <property type="match status" value="1"/>
</dbReference>
<sequence>MSMRRSPIGIPFGIPSLAPVWGHVATSGPHRPHVRQRSTGQGVPGMKHHVRHCMTPGVHAIAAPHGQEPPKSFAGRHAIGAHNEAARSPPPCSLLPVASMQRDLDVNGVGCHKRLRTIVIDDDPFFVELLCALLRDAGLNEIDVATSGDDALSKIGPTPPDLLVCDLNMPTMDGVQLLQAVASLGVRPSIILVSGEDVRVLDATRRFAEAIGLPVLGVLSKPISSDALLDLLRQYRPQPVPQEDHEVTISMEARQLMSGLKTGAMHLAYQPKVELATGALYGVECLLRWEDAQIGSISPRDVVTAAEKSGVINELTLAILDQVAIDHAAMEHSGVRTNCAVNLSMRSLYEVEMVDRMKAALAAEGGLFRDYTFEVTETHMVEDLPRVLEALIRLRLSGFSVSIDDYGTGASTMQMLAQLPSSELKIDRSFVAAGVRSEEGRLFLRSAIELGLGLNQTIVAEGVEIQKEHELAHQLGCHLGQGFLYARPMPLDELLTWVRDRG</sequence>
<feature type="domain" description="EAL" evidence="4">
    <location>
        <begin position="249"/>
        <end position="502"/>
    </location>
</feature>
<proteinExistence type="predicted"/>
<evidence type="ECO:0000313" key="6">
    <source>
        <dbReference type="Proteomes" id="UP000267049"/>
    </source>
</evidence>
<dbReference type="OrthoDB" id="9812358at2"/>
<dbReference type="InterPro" id="IPR011006">
    <property type="entry name" value="CheY-like_superfamily"/>
</dbReference>
<evidence type="ECO:0000256" key="1">
    <source>
        <dbReference type="PROSITE-ProRule" id="PRU00169"/>
    </source>
</evidence>
<dbReference type="InterPro" id="IPR001633">
    <property type="entry name" value="EAL_dom"/>
</dbReference>
<dbReference type="GO" id="GO:0000160">
    <property type="term" value="P:phosphorelay signal transduction system"/>
    <property type="evidence" value="ECO:0007669"/>
    <property type="project" value="InterPro"/>
</dbReference>
<dbReference type="Pfam" id="PF00072">
    <property type="entry name" value="Response_reg"/>
    <property type="match status" value="1"/>
</dbReference>
<dbReference type="SUPFAM" id="SSF141868">
    <property type="entry name" value="EAL domain-like"/>
    <property type="match status" value="1"/>
</dbReference>
<dbReference type="Proteomes" id="UP000267049">
    <property type="component" value="Unassembled WGS sequence"/>
</dbReference>
<keyword evidence="1" id="KW-0597">Phosphoprotein</keyword>
<dbReference type="PANTHER" id="PTHR33121">
    <property type="entry name" value="CYCLIC DI-GMP PHOSPHODIESTERASE PDEF"/>
    <property type="match status" value="1"/>
</dbReference>
<name>A0A3M8SWP0_9GAMM</name>
<dbReference type="SMART" id="SM00052">
    <property type="entry name" value="EAL"/>
    <property type="match status" value="1"/>
</dbReference>
<feature type="region of interest" description="Disordered" evidence="2">
    <location>
        <begin position="27"/>
        <end position="46"/>
    </location>
</feature>
<dbReference type="GO" id="GO:0071111">
    <property type="term" value="F:cyclic-guanylate-specific phosphodiesterase activity"/>
    <property type="evidence" value="ECO:0007669"/>
    <property type="project" value="InterPro"/>
</dbReference>
<comment type="caution">
    <text evidence="5">The sequence shown here is derived from an EMBL/GenBank/DDBJ whole genome shotgun (WGS) entry which is preliminary data.</text>
</comment>
<reference evidence="5 6" key="1">
    <citation type="submission" date="2018-11" db="EMBL/GenBank/DDBJ databases">
        <title>Lysobacter cryohumiis sp. nov., isolated from soil in the Tianshan Mountains, Xinjiang, China.</title>
        <authorList>
            <person name="Luo Y."/>
            <person name="Sheng H."/>
        </authorList>
    </citation>
    <scope>NUCLEOTIDE SEQUENCE [LARGE SCALE GENOMIC DNA]</scope>
    <source>
        <strain evidence="5 6">ZS60</strain>
    </source>
</reference>
<evidence type="ECO:0000313" key="5">
    <source>
        <dbReference type="EMBL" id="RNF85233.1"/>
    </source>
</evidence>
<dbReference type="PANTHER" id="PTHR33121:SF79">
    <property type="entry name" value="CYCLIC DI-GMP PHOSPHODIESTERASE PDED-RELATED"/>
    <property type="match status" value="1"/>
</dbReference>
<dbReference type="AlphaFoldDB" id="A0A3M8SWP0"/>
<dbReference type="SMART" id="SM00448">
    <property type="entry name" value="REC"/>
    <property type="match status" value="1"/>
</dbReference>